<keyword evidence="6 9" id="KW-0663">Pyridoxal phosphate</keyword>
<dbReference type="FunFam" id="3.40.640.10:FF:000013">
    <property type="entry name" value="4-aminobutyrate aminotransferase"/>
    <property type="match status" value="1"/>
</dbReference>
<dbReference type="PROSITE" id="PS00600">
    <property type="entry name" value="AA_TRANSFER_CLASS_3"/>
    <property type="match status" value="1"/>
</dbReference>
<dbReference type="PROSITE" id="PS51257">
    <property type="entry name" value="PROKAR_LIPOPROTEIN"/>
    <property type="match status" value="1"/>
</dbReference>
<comment type="similarity">
    <text evidence="2 9">Belongs to the class-III pyridoxal-phosphate-dependent aminotransferase family.</text>
</comment>
<keyword evidence="12" id="KW-1185">Reference proteome</keyword>
<organism evidence="11 12">
    <name type="scientific">candidate division MSBL1 archaeon SCGC-AAA382A03</name>
    <dbReference type="NCBI Taxonomy" id="1698278"/>
    <lineage>
        <taxon>Archaea</taxon>
        <taxon>Methanobacteriati</taxon>
        <taxon>Methanobacteriota</taxon>
        <taxon>candidate division MSBL1</taxon>
    </lineage>
</organism>
<name>A0A133VGT5_9EURY</name>
<reference evidence="11 12" key="1">
    <citation type="journal article" date="2016" name="Sci. Rep.">
        <title>Metabolic traits of an uncultured archaeal lineage -MSBL1- from brine pools of the Red Sea.</title>
        <authorList>
            <person name="Mwirichia R."/>
            <person name="Alam I."/>
            <person name="Rashid M."/>
            <person name="Vinu M."/>
            <person name="Ba-Alawi W."/>
            <person name="Anthony Kamau A."/>
            <person name="Kamanda Ngugi D."/>
            <person name="Goker M."/>
            <person name="Klenk H.P."/>
            <person name="Bajic V."/>
            <person name="Stingl U."/>
        </authorList>
    </citation>
    <scope>NUCLEOTIDE SEQUENCE [LARGE SCALE GENOMIC DNA]</scope>
    <source>
        <strain evidence="11">SCGC-AAA382A03</strain>
    </source>
</reference>
<dbReference type="PATRIC" id="fig|1698278.3.peg.452"/>
<dbReference type="PANTHER" id="PTHR11986">
    <property type="entry name" value="AMINOTRANSFERASE CLASS III"/>
    <property type="match status" value="1"/>
</dbReference>
<evidence type="ECO:0000256" key="8">
    <source>
        <dbReference type="ARBA" id="ARBA00073894"/>
    </source>
</evidence>
<dbReference type="SUPFAM" id="SSF53383">
    <property type="entry name" value="PLP-dependent transferases"/>
    <property type="match status" value="1"/>
</dbReference>
<dbReference type="Gene3D" id="3.40.640.10">
    <property type="entry name" value="Type I PLP-dependent aspartate aminotransferase-like (Major domain)"/>
    <property type="match status" value="1"/>
</dbReference>
<dbReference type="InterPro" id="IPR015422">
    <property type="entry name" value="PyrdxlP-dep_Trfase_small"/>
</dbReference>
<comment type="cofactor">
    <cofactor evidence="1">
        <name>pyridoxal 5'-phosphate</name>
        <dbReference type="ChEBI" id="CHEBI:597326"/>
    </cofactor>
</comment>
<dbReference type="PIRSF" id="PIRSF000521">
    <property type="entry name" value="Transaminase_4ab_Lys_Orn"/>
    <property type="match status" value="1"/>
</dbReference>
<feature type="coiled-coil region" evidence="10">
    <location>
        <begin position="311"/>
        <end position="345"/>
    </location>
</feature>
<dbReference type="InterPro" id="IPR050103">
    <property type="entry name" value="Class-III_PLP-dep_AT"/>
</dbReference>
<evidence type="ECO:0000256" key="3">
    <source>
        <dbReference type="ARBA" id="ARBA00012924"/>
    </source>
</evidence>
<evidence type="ECO:0000256" key="10">
    <source>
        <dbReference type="SAM" id="Coils"/>
    </source>
</evidence>
<evidence type="ECO:0000256" key="7">
    <source>
        <dbReference type="ARBA" id="ARBA00052899"/>
    </source>
</evidence>
<accession>A0A133VGT5</accession>
<dbReference type="InterPro" id="IPR049704">
    <property type="entry name" value="Aminotrans_3_PPA_site"/>
</dbReference>
<evidence type="ECO:0000256" key="9">
    <source>
        <dbReference type="RuleBase" id="RU003560"/>
    </source>
</evidence>
<evidence type="ECO:0000256" key="4">
    <source>
        <dbReference type="ARBA" id="ARBA00022576"/>
    </source>
</evidence>
<dbReference type="InterPro" id="IPR015421">
    <property type="entry name" value="PyrdxlP-dep_Trfase_major"/>
</dbReference>
<evidence type="ECO:0000256" key="2">
    <source>
        <dbReference type="ARBA" id="ARBA00008954"/>
    </source>
</evidence>
<sequence length="426" mass="46879">MTKEKELSEKRKEFVPSAAYNVTPIIASSASGCKLTGMDGEEYIDFATGIGCLNIGHTHERVVEKVKEQVDKYSHLCWHVTMDETYINLAEKLSEKAIQGPAETLLVNSGAEAVENAIKVTRHYTGNSGIITFENAFHGRTNMALALTSKVDPYKKGFGPFPSEVIRAPYAYCYRCPVNEEYPECDLACLNFFDKLFKEYISEDETGSLIVEPIQGEGGFIVPPDGYLKELEKICNERDIPMIVDEIQSGMGRTGDLFAFEHDDLNPDVVTIGKSLGGGFPLTATVGREEIMESPQKGGLGGTFGGNPVGCVAALEAIEIVEENLDRAQDLGEILTERLNELKESHEIIGDIRGRGLMQAVELVKDREKKTPAPEERDQILAELHSKGLILLGAGTFNNVIRFLPPLTISEEKLKEGLDIFESALK</sequence>
<comment type="caution">
    <text evidence="11">The sequence shown here is derived from an EMBL/GenBank/DDBJ whole genome shotgun (WGS) entry which is preliminary data.</text>
</comment>
<proteinExistence type="inferred from homology"/>
<dbReference type="EC" id="2.6.1.13" evidence="3"/>
<keyword evidence="5 11" id="KW-0808">Transferase</keyword>
<evidence type="ECO:0000256" key="1">
    <source>
        <dbReference type="ARBA" id="ARBA00001933"/>
    </source>
</evidence>
<dbReference type="GO" id="GO:0030170">
    <property type="term" value="F:pyridoxal phosphate binding"/>
    <property type="evidence" value="ECO:0007669"/>
    <property type="project" value="InterPro"/>
</dbReference>
<dbReference type="InterPro" id="IPR005814">
    <property type="entry name" value="Aminotrans_3"/>
</dbReference>
<dbReference type="GO" id="GO:0042802">
    <property type="term" value="F:identical protein binding"/>
    <property type="evidence" value="ECO:0007669"/>
    <property type="project" value="TreeGrafter"/>
</dbReference>
<dbReference type="PANTHER" id="PTHR11986:SF79">
    <property type="entry name" value="ACETYLORNITHINE AMINOTRANSFERASE, MITOCHONDRIAL"/>
    <property type="match status" value="1"/>
</dbReference>
<dbReference type="CDD" id="cd00610">
    <property type="entry name" value="OAT_like"/>
    <property type="match status" value="1"/>
</dbReference>
<evidence type="ECO:0000313" key="12">
    <source>
        <dbReference type="Proteomes" id="UP000070549"/>
    </source>
</evidence>
<keyword evidence="10" id="KW-0175">Coiled coil</keyword>
<comment type="catalytic activity">
    <reaction evidence="7">
        <text>L-ornithine + 2-oxoglutarate = L-glutamate 5-semialdehyde + L-glutamate</text>
        <dbReference type="Rhea" id="RHEA:25160"/>
        <dbReference type="ChEBI" id="CHEBI:16810"/>
        <dbReference type="ChEBI" id="CHEBI:29985"/>
        <dbReference type="ChEBI" id="CHEBI:46911"/>
        <dbReference type="ChEBI" id="CHEBI:58066"/>
        <dbReference type="EC" id="2.6.1.13"/>
    </reaction>
</comment>
<evidence type="ECO:0000256" key="6">
    <source>
        <dbReference type="ARBA" id="ARBA00022898"/>
    </source>
</evidence>
<dbReference type="Proteomes" id="UP000070549">
    <property type="component" value="Unassembled WGS sequence"/>
</dbReference>
<protein>
    <recommendedName>
        <fullName evidence="8">Ornithine aminotransferase</fullName>
        <ecNumber evidence="3">2.6.1.13</ecNumber>
    </recommendedName>
</protein>
<evidence type="ECO:0000256" key="5">
    <source>
        <dbReference type="ARBA" id="ARBA00022679"/>
    </source>
</evidence>
<gene>
    <name evidence="11" type="ORF">AKJ49_00380</name>
</gene>
<dbReference type="EMBL" id="LHYC01000006">
    <property type="protein sequence ID" value="KXB05634.1"/>
    <property type="molecule type" value="Genomic_DNA"/>
</dbReference>
<keyword evidence="4 11" id="KW-0032">Aminotransferase</keyword>
<evidence type="ECO:0000313" key="11">
    <source>
        <dbReference type="EMBL" id="KXB05634.1"/>
    </source>
</evidence>
<dbReference type="InterPro" id="IPR015424">
    <property type="entry name" value="PyrdxlP-dep_Trfase"/>
</dbReference>
<dbReference type="AlphaFoldDB" id="A0A133VGT5"/>
<dbReference type="Gene3D" id="3.90.1150.10">
    <property type="entry name" value="Aspartate Aminotransferase, domain 1"/>
    <property type="match status" value="1"/>
</dbReference>
<dbReference type="GO" id="GO:0004587">
    <property type="term" value="F:ornithine aminotransferase activity"/>
    <property type="evidence" value="ECO:0007669"/>
    <property type="project" value="UniProtKB-EC"/>
</dbReference>
<dbReference type="Pfam" id="PF00202">
    <property type="entry name" value="Aminotran_3"/>
    <property type="match status" value="1"/>
</dbReference>